<dbReference type="EnsemblPlants" id="AVESA.00010b.r2.6CG1127140.1">
    <property type="protein sequence ID" value="AVESA.00010b.r2.6CG1127140.1.CDS"/>
    <property type="gene ID" value="AVESA.00010b.r2.6CG1127140"/>
</dbReference>
<name>A0ACD5Z961_AVESA</name>
<organism evidence="1 2">
    <name type="scientific">Avena sativa</name>
    <name type="common">Oat</name>
    <dbReference type="NCBI Taxonomy" id="4498"/>
    <lineage>
        <taxon>Eukaryota</taxon>
        <taxon>Viridiplantae</taxon>
        <taxon>Streptophyta</taxon>
        <taxon>Embryophyta</taxon>
        <taxon>Tracheophyta</taxon>
        <taxon>Spermatophyta</taxon>
        <taxon>Magnoliopsida</taxon>
        <taxon>Liliopsida</taxon>
        <taxon>Poales</taxon>
        <taxon>Poaceae</taxon>
        <taxon>BOP clade</taxon>
        <taxon>Pooideae</taxon>
        <taxon>Poodae</taxon>
        <taxon>Poeae</taxon>
        <taxon>Poeae Chloroplast Group 1 (Aveneae type)</taxon>
        <taxon>Aveninae</taxon>
        <taxon>Avena</taxon>
    </lineage>
</organism>
<evidence type="ECO:0000313" key="1">
    <source>
        <dbReference type="EnsemblPlants" id="AVESA.00010b.r2.6CG1127140.1.CDS"/>
    </source>
</evidence>
<accession>A0ACD5Z961</accession>
<protein>
    <submittedName>
        <fullName evidence="1">Uncharacterized protein</fullName>
    </submittedName>
</protein>
<dbReference type="Proteomes" id="UP001732700">
    <property type="component" value="Chromosome 6C"/>
</dbReference>
<reference evidence="1" key="2">
    <citation type="submission" date="2025-09" db="UniProtKB">
        <authorList>
            <consortium name="EnsemblPlants"/>
        </authorList>
    </citation>
    <scope>IDENTIFICATION</scope>
</reference>
<evidence type="ECO:0000313" key="2">
    <source>
        <dbReference type="Proteomes" id="UP001732700"/>
    </source>
</evidence>
<sequence length="791" mass="89998">MDQHAVNGHGDASKAEQQFWNSTTWSHGAKELWKNPRVTMIRIEVLVSLVACVLLFLAIFGSRRRRSRNWFLQKGVFVAYTVCFSLATYTLGSMQSSELKSSMYPIWAISLFMLHACTDTITAYSLDDNREGTRLQYQGLMYMAYTLLLLITVKTDYIRALGYMALIAYIRYLQRLSVCMLASLSWNLNKIVADSMYEGQNKGLFETMEDCNYLVDWPIRKSKFDAPTYATQLTADPEKDEVIDIAKIWRCKDKSLGPELKDACLSFSLFHLLRRRSFGFSCDEYKDRARNFVLEVLLSENKDGAIDYSRVFKVIEVELAFMYDFFFTKYAVIYYGSMGATIWSLITVIGISITAYITATAPLTISQGDSTVASTVTDDVAITLVILASTALLECIQLLFYWTGIWGRVSFVCQHIRESARSNIRASQNKKTSARRVSSCIMGSKEFLAKIGVCLSSCIMVLKEFLVNVGVPCASNNHYWQHKLGQYSLLDSISCYNRNLSLRGFAYRIFTARPMVIVMKFVYLADHVFNHPRNVQALMVRKCVGKSVELSDEVKEAVIRSLKRTGGTLSNGKSLLQSNRAHELSWACTWEMHSDRSWSQRNQNQTHIILTWHIATWYCEMAKLSSEGVAAKLKVPFSIATTLSKYCAYLVVSAPRLLPGHPYDTTQKFDATAAEANTFFLKRGTNIREYSAQKDMYEYMKTSETPPQQTKTIFESGLKLGKELEKMEESTRWQVMVDFWAEMMLYLAPSANVEKHIERLAQGGEFITHLWALLSHAGILNREQEDEAAGV</sequence>
<reference evidence="1" key="1">
    <citation type="submission" date="2021-05" db="EMBL/GenBank/DDBJ databases">
        <authorList>
            <person name="Scholz U."/>
            <person name="Mascher M."/>
            <person name="Fiebig A."/>
        </authorList>
    </citation>
    <scope>NUCLEOTIDE SEQUENCE [LARGE SCALE GENOMIC DNA]</scope>
</reference>
<proteinExistence type="predicted"/>
<keyword evidence="2" id="KW-1185">Reference proteome</keyword>